<proteinExistence type="predicted"/>
<dbReference type="Proteomes" id="UP000054007">
    <property type="component" value="Unassembled WGS sequence"/>
</dbReference>
<dbReference type="AlphaFoldDB" id="A0A0D7AT36"/>
<reference evidence="2 3" key="1">
    <citation type="journal article" date="2015" name="Fungal Genet. Biol.">
        <title>Evolution of novel wood decay mechanisms in Agaricales revealed by the genome sequences of Fistulina hepatica and Cylindrobasidium torrendii.</title>
        <authorList>
            <person name="Floudas D."/>
            <person name="Held B.W."/>
            <person name="Riley R."/>
            <person name="Nagy L.G."/>
            <person name="Koehler G."/>
            <person name="Ransdell A.S."/>
            <person name="Younus H."/>
            <person name="Chow J."/>
            <person name="Chiniquy J."/>
            <person name="Lipzen A."/>
            <person name="Tritt A."/>
            <person name="Sun H."/>
            <person name="Haridas S."/>
            <person name="LaButti K."/>
            <person name="Ohm R.A."/>
            <person name="Kues U."/>
            <person name="Blanchette R.A."/>
            <person name="Grigoriev I.V."/>
            <person name="Minto R.E."/>
            <person name="Hibbett D.S."/>
        </authorList>
    </citation>
    <scope>NUCLEOTIDE SEQUENCE [LARGE SCALE GENOMIC DNA]</scope>
    <source>
        <strain evidence="2 3">FP15055 ss-10</strain>
    </source>
</reference>
<dbReference type="STRING" id="1314674.A0A0D7AT36"/>
<evidence type="ECO:0000256" key="1">
    <source>
        <dbReference type="SAM" id="Coils"/>
    </source>
</evidence>
<accession>A0A0D7AT36</accession>
<dbReference type="InterPro" id="IPR032675">
    <property type="entry name" value="LRR_dom_sf"/>
</dbReference>
<evidence type="ECO:0000313" key="3">
    <source>
        <dbReference type="Proteomes" id="UP000054007"/>
    </source>
</evidence>
<dbReference type="Gene3D" id="3.80.10.10">
    <property type="entry name" value="Ribonuclease Inhibitor"/>
    <property type="match status" value="1"/>
</dbReference>
<dbReference type="OrthoDB" id="3248197at2759"/>
<organism evidence="2 3">
    <name type="scientific">Cylindrobasidium torrendii FP15055 ss-10</name>
    <dbReference type="NCBI Taxonomy" id="1314674"/>
    <lineage>
        <taxon>Eukaryota</taxon>
        <taxon>Fungi</taxon>
        <taxon>Dikarya</taxon>
        <taxon>Basidiomycota</taxon>
        <taxon>Agaricomycotina</taxon>
        <taxon>Agaricomycetes</taxon>
        <taxon>Agaricomycetidae</taxon>
        <taxon>Agaricales</taxon>
        <taxon>Marasmiineae</taxon>
        <taxon>Physalacriaceae</taxon>
        <taxon>Cylindrobasidium</taxon>
    </lineage>
</organism>
<dbReference type="Gene3D" id="1.20.1280.50">
    <property type="match status" value="1"/>
</dbReference>
<feature type="coiled-coil region" evidence="1">
    <location>
        <begin position="72"/>
        <end position="99"/>
    </location>
</feature>
<keyword evidence="1" id="KW-0175">Coiled coil</keyword>
<dbReference type="SUPFAM" id="SSF52047">
    <property type="entry name" value="RNI-like"/>
    <property type="match status" value="1"/>
</dbReference>
<sequence length="601" mass="68968">MAEDTPTERIVCSRCHLPSQEPPRQFQQDSPFEQYLGTPLSQNESVSPPDLAHLRTYIRLLESDVAILDLEVSTLRLVILALEEQRDEATAELDLHKGLLCRVHDLPTELLCQIFLYCLDSSDHGGSYDLYAKDDSRIKGRTAPWDLTAVCRRWREVGTHMPRLWNAPSFVARDEYFDPDRELDEWNWMTTALTRAGEEPFTLDIDLDNTWGDGSLEGLYQLFDRVETLYLTGHPVLLSDDYNHHRCPELRKLSMTARISQFDIGRLPPASTLDWNDMFSNVSSSGPLQELTLRVDAAYDWFRDHDIPLDPSQLPFPLQELTTLTLDRAGRFTTIIPLLCLCPSLSVLSISGMNMHWSTSMAPFDNSIIALPSLQSLELCDVESASILSRFRCPQLRRLTASEKFSLPLNALESMLSHSRCALQEFDIQYTNPWDHRGAPYSSKEILAWQKILPLLCHLKIFTLRFTGMDLMSKILPVLAQPKAFPLLSSLIMHFNGYALGFIMKLQRSQKLELDAETLEHFLNACIHKADGSVLRNLDIHLHFLGIHIAQDMVSRWQDSRLLAQVRRWIAEGVNVEALWRITDKYSMHENNYNFYHELPV</sequence>
<evidence type="ECO:0000313" key="2">
    <source>
        <dbReference type="EMBL" id="KIY61372.1"/>
    </source>
</evidence>
<keyword evidence="3" id="KW-1185">Reference proteome</keyword>
<dbReference type="EMBL" id="KN880961">
    <property type="protein sequence ID" value="KIY61372.1"/>
    <property type="molecule type" value="Genomic_DNA"/>
</dbReference>
<name>A0A0D7AT36_9AGAR</name>
<protein>
    <submittedName>
        <fullName evidence="2">Uncharacterized protein</fullName>
    </submittedName>
</protein>
<gene>
    <name evidence="2" type="ORF">CYLTODRAFT_459911</name>
</gene>